<proteinExistence type="predicted"/>
<comment type="caution">
    <text evidence="1">The sequence shown here is derived from an EMBL/GenBank/DDBJ whole genome shotgun (WGS) entry which is preliminary data.</text>
</comment>
<gene>
    <name evidence="1" type="ORF">EGT71_11010</name>
</gene>
<keyword evidence="1" id="KW-0645">Protease</keyword>
<dbReference type="InterPro" id="IPR008969">
    <property type="entry name" value="CarboxyPept-like_regulatory"/>
</dbReference>
<dbReference type="EMBL" id="RHXB01000006">
    <property type="protein sequence ID" value="RSE26075.1"/>
    <property type="molecule type" value="Genomic_DNA"/>
</dbReference>
<dbReference type="GO" id="GO:0004180">
    <property type="term" value="F:carboxypeptidase activity"/>
    <property type="evidence" value="ECO:0007669"/>
    <property type="project" value="UniProtKB-KW"/>
</dbReference>
<keyword evidence="1" id="KW-0121">Carboxypeptidase</keyword>
<name>A0A427UZZ4_9ENTR</name>
<protein>
    <submittedName>
        <fullName evidence="1">Carboxypeptidase regulatory-like domain-containing protein</fullName>
    </submittedName>
</protein>
<dbReference type="OrthoDB" id="6629607at2"/>
<dbReference type="Proteomes" id="UP000275331">
    <property type="component" value="Unassembled WGS sequence"/>
</dbReference>
<reference evidence="1 2" key="1">
    <citation type="submission" date="2018-10" db="EMBL/GenBank/DDBJ databases">
        <title>Transmission dynamics of multidrug resistant bacteria on intensive care unit surfaces.</title>
        <authorList>
            <person name="D'Souza A.W."/>
            <person name="Potter R.F."/>
            <person name="Wallace M."/>
            <person name="Shupe A."/>
            <person name="Patel S."/>
            <person name="Sun S."/>
            <person name="Gul D."/>
            <person name="Kwon J.H."/>
            <person name="Andleeb S."/>
            <person name="Burnham C.-A.D."/>
            <person name="Dantas G."/>
        </authorList>
    </citation>
    <scope>NUCLEOTIDE SEQUENCE [LARGE SCALE GENOMIC DNA]</scope>
    <source>
        <strain evidence="1 2">AS_373</strain>
    </source>
</reference>
<dbReference type="SUPFAM" id="SSF49464">
    <property type="entry name" value="Carboxypeptidase regulatory domain-like"/>
    <property type="match status" value="1"/>
</dbReference>
<evidence type="ECO:0000313" key="2">
    <source>
        <dbReference type="Proteomes" id="UP000275331"/>
    </source>
</evidence>
<accession>A0A427UZZ4</accession>
<evidence type="ECO:0000313" key="1">
    <source>
        <dbReference type="EMBL" id="RSE26075.1"/>
    </source>
</evidence>
<organism evidence="1 2">
    <name type="scientific">Atlantibacter subterraneus</name>
    <dbReference type="NCBI Taxonomy" id="255519"/>
    <lineage>
        <taxon>Bacteria</taxon>
        <taxon>Pseudomonadati</taxon>
        <taxon>Pseudomonadota</taxon>
        <taxon>Gammaproteobacteria</taxon>
        <taxon>Enterobacterales</taxon>
        <taxon>Enterobacteriaceae</taxon>
        <taxon>Atlantibacter</taxon>
    </lineage>
</organism>
<sequence>MFRRFIPMMIVGAFLQSGCVAHTQSQPMVEGRLFDNQGHAVPDANIILQSNGPAVSTVSDQDGFFSFPADYEWSFFLPIGPIDKMNRTELLIQVLGQQYAILLASVMSGPFGSGPAEIGVVCTLPATLPTPKPANDESDICQQMSLNAVKAFRPFP</sequence>
<dbReference type="RefSeq" id="WP_125293705.1">
    <property type="nucleotide sequence ID" value="NZ_JAPTZM010000002.1"/>
</dbReference>
<dbReference type="AlphaFoldDB" id="A0A427UZZ4"/>
<keyword evidence="1" id="KW-0378">Hydrolase</keyword>